<organism evidence="3 4">
    <name type="scientific">Flavobacterium supellecticarium</name>
    <dbReference type="NCBI Taxonomy" id="2565924"/>
    <lineage>
        <taxon>Bacteria</taxon>
        <taxon>Pseudomonadati</taxon>
        <taxon>Bacteroidota</taxon>
        <taxon>Flavobacteriia</taxon>
        <taxon>Flavobacteriales</taxon>
        <taxon>Flavobacteriaceae</taxon>
        <taxon>Flavobacterium</taxon>
    </lineage>
</organism>
<feature type="domain" description="YdbS-like PH" evidence="2">
    <location>
        <begin position="87"/>
        <end position="165"/>
    </location>
</feature>
<name>A0A4S4A6E9_9FLAO</name>
<dbReference type="InterPro" id="IPR005182">
    <property type="entry name" value="YdbS-like_PH"/>
</dbReference>
<evidence type="ECO:0000259" key="2">
    <source>
        <dbReference type="Pfam" id="PF03703"/>
    </source>
</evidence>
<feature type="transmembrane region" description="Helical" evidence="1">
    <location>
        <begin position="60"/>
        <end position="86"/>
    </location>
</feature>
<keyword evidence="4" id="KW-1185">Reference proteome</keyword>
<reference evidence="3 4" key="1">
    <citation type="submission" date="2019-04" db="EMBL/GenBank/DDBJ databases">
        <title>Flavobacterium sp. nov. isolated from construction timber.</title>
        <authorList>
            <person name="Lin S.-Y."/>
            <person name="Chang C.-T."/>
            <person name="Young C.-C."/>
        </authorList>
    </citation>
    <scope>NUCLEOTIDE SEQUENCE [LARGE SCALE GENOMIC DNA]</scope>
    <source>
        <strain evidence="3 4">CC-CTC003</strain>
    </source>
</reference>
<evidence type="ECO:0000313" key="3">
    <source>
        <dbReference type="EMBL" id="THF53545.1"/>
    </source>
</evidence>
<proteinExistence type="predicted"/>
<keyword evidence="1" id="KW-0472">Membrane</keyword>
<evidence type="ECO:0000256" key="1">
    <source>
        <dbReference type="SAM" id="Phobius"/>
    </source>
</evidence>
<accession>A0A4S4A6E9</accession>
<dbReference type="EMBL" id="SSNZ01000001">
    <property type="protein sequence ID" value="THF53545.1"/>
    <property type="molecule type" value="Genomic_DNA"/>
</dbReference>
<dbReference type="Pfam" id="PF03703">
    <property type="entry name" value="bPH_2"/>
    <property type="match status" value="1"/>
</dbReference>
<sequence length="193" mass="21377">MESFTNTSIDTRQLPRFEAVDFEPLQADYKKVIFFNTAVFALILIGILGAFLLINPDMVFGTVLLIGVLAIVIVIIMTLVIALVSFRKKGFAFRQHDVLFKSGVIATTITVIPYNRVQHVALHEGPVSRKLDLATIEIFTAGGSGSDIRIAGLRREQADRIKQLIMVKLIEEIPSIASENNEVPPVKLTDDEL</sequence>
<keyword evidence="1" id="KW-1133">Transmembrane helix</keyword>
<dbReference type="OrthoDB" id="1524472at2"/>
<gene>
    <name evidence="3" type="ORF">E6C50_03300</name>
</gene>
<dbReference type="PANTHER" id="PTHR34473:SF2">
    <property type="entry name" value="UPF0699 TRANSMEMBRANE PROTEIN YDBT"/>
    <property type="match status" value="1"/>
</dbReference>
<feature type="transmembrane region" description="Helical" evidence="1">
    <location>
        <begin position="32"/>
        <end position="54"/>
    </location>
</feature>
<keyword evidence="1" id="KW-0812">Transmembrane</keyword>
<dbReference type="AlphaFoldDB" id="A0A4S4A6E9"/>
<dbReference type="PANTHER" id="PTHR34473">
    <property type="entry name" value="UPF0699 TRANSMEMBRANE PROTEIN YDBS"/>
    <property type="match status" value="1"/>
</dbReference>
<protein>
    <submittedName>
        <fullName evidence="3">PH domain-containing protein</fullName>
    </submittedName>
</protein>
<comment type="caution">
    <text evidence="3">The sequence shown here is derived from an EMBL/GenBank/DDBJ whole genome shotgun (WGS) entry which is preliminary data.</text>
</comment>
<dbReference type="Proteomes" id="UP000307507">
    <property type="component" value="Unassembled WGS sequence"/>
</dbReference>
<evidence type="ECO:0000313" key="4">
    <source>
        <dbReference type="Proteomes" id="UP000307507"/>
    </source>
</evidence>